<comment type="catalytic activity">
    <reaction evidence="7">
        <text>Endonucleolytic cleavage of RNA, removing 5'-extranucleotides from tRNA precursor.</text>
        <dbReference type="EC" id="3.1.26.5"/>
    </reaction>
</comment>
<evidence type="ECO:0000256" key="4">
    <source>
        <dbReference type="ARBA" id="ARBA00022759"/>
    </source>
</evidence>
<dbReference type="GO" id="GO:0042781">
    <property type="term" value="F:3'-tRNA processing endoribonuclease activity"/>
    <property type="evidence" value="ECO:0007669"/>
    <property type="project" value="TreeGrafter"/>
</dbReference>
<dbReference type="InterPro" id="IPR020539">
    <property type="entry name" value="RNase_P_CS"/>
</dbReference>
<dbReference type="PANTHER" id="PTHR33992:SF1">
    <property type="entry name" value="RIBONUCLEASE P PROTEIN COMPONENT"/>
    <property type="match status" value="1"/>
</dbReference>
<dbReference type="InterPro" id="IPR000100">
    <property type="entry name" value="RNase_P"/>
</dbReference>
<dbReference type="EC" id="3.1.26.5" evidence="7 8"/>
<comment type="function">
    <text evidence="1 7">RNaseP catalyzes the removal of the 5'-leader sequence from pre-tRNA to produce the mature 5'-terminus. It can also cleave other RNA substrates such as 4.5S RNA. The protein component plays an auxiliary but essential role in vivo by binding to the 5'-leader sequence and broadening the substrate specificity of the ribozyme.</text>
</comment>
<evidence type="ECO:0000256" key="8">
    <source>
        <dbReference type="NCBIfam" id="TIGR00188"/>
    </source>
</evidence>
<comment type="similarity">
    <text evidence="7">Belongs to the RnpA family.</text>
</comment>
<keyword evidence="5 7" id="KW-0378">Hydrolase</keyword>
<organism evidence="9 10">
    <name type="scientific">Halopseudomonas salegens</name>
    <dbReference type="NCBI Taxonomy" id="1434072"/>
    <lineage>
        <taxon>Bacteria</taxon>
        <taxon>Pseudomonadati</taxon>
        <taxon>Pseudomonadota</taxon>
        <taxon>Gammaproteobacteria</taxon>
        <taxon>Pseudomonadales</taxon>
        <taxon>Pseudomonadaceae</taxon>
        <taxon>Halopseudomonas</taxon>
    </lineage>
</organism>
<dbReference type="STRING" id="1434072.SAMN05216210_3182"/>
<name>A0A1H2HNG8_9GAMM</name>
<dbReference type="GO" id="GO:0000049">
    <property type="term" value="F:tRNA binding"/>
    <property type="evidence" value="ECO:0007669"/>
    <property type="project" value="UniProtKB-UniRule"/>
</dbReference>
<keyword evidence="3 7" id="KW-0540">Nuclease</keyword>
<keyword evidence="4 7" id="KW-0255">Endonuclease</keyword>
<proteinExistence type="inferred from homology"/>
<dbReference type="Pfam" id="PF00825">
    <property type="entry name" value="Ribonuclease_P"/>
    <property type="match status" value="1"/>
</dbReference>
<dbReference type="PANTHER" id="PTHR33992">
    <property type="entry name" value="RIBONUCLEASE P PROTEIN COMPONENT"/>
    <property type="match status" value="1"/>
</dbReference>
<dbReference type="InterPro" id="IPR014721">
    <property type="entry name" value="Ribsml_uS5_D2-typ_fold_subgr"/>
</dbReference>
<evidence type="ECO:0000256" key="3">
    <source>
        <dbReference type="ARBA" id="ARBA00022722"/>
    </source>
</evidence>
<dbReference type="InterPro" id="IPR020568">
    <property type="entry name" value="Ribosomal_Su5_D2-typ_SF"/>
</dbReference>
<dbReference type="HAMAP" id="MF_00227">
    <property type="entry name" value="RNase_P"/>
    <property type="match status" value="1"/>
</dbReference>
<sequence length="130" mass="14632">MTFSRDHRLLTPADYKAVFDGTTCKASAPLILLLARVNTLSQPRLGLVIAKKHVRRAVDRNRIKRIARESFRHHQDLLGNLDIVILARKGLGDLDNAQLHALYQDMWRRLARSASKRARSLNSGPPSSNA</sequence>
<protein>
    <recommendedName>
        <fullName evidence="7 8">Ribonuclease P protein component</fullName>
        <shortName evidence="7">RNase P protein</shortName>
        <shortName evidence="7">RNaseP protein</shortName>
        <ecNumber evidence="7 8">3.1.26.5</ecNumber>
    </recommendedName>
    <alternativeName>
        <fullName evidence="7">Protein C5</fullName>
    </alternativeName>
</protein>
<comment type="subunit">
    <text evidence="7">Consists of a catalytic RNA component (M1 or rnpB) and a protein subunit.</text>
</comment>
<dbReference type="NCBIfam" id="TIGR00188">
    <property type="entry name" value="rnpA"/>
    <property type="match status" value="1"/>
</dbReference>
<evidence type="ECO:0000256" key="7">
    <source>
        <dbReference type="HAMAP-Rule" id="MF_00227"/>
    </source>
</evidence>
<keyword evidence="10" id="KW-1185">Reference proteome</keyword>
<accession>A0A1H2HNG8</accession>
<keyword evidence="6 7" id="KW-0694">RNA-binding</keyword>
<dbReference type="Proteomes" id="UP000243924">
    <property type="component" value="Chromosome I"/>
</dbReference>
<reference evidence="10" key="1">
    <citation type="submission" date="2016-10" db="EMBL/GenBank/DDBJ databases">
        <authorList>
            <person name="Varghese N."/>
            <person name="Submissions S."/>
        </authorList>
    </citation>
    <scope>NUCLEOTIDE SEQUENCE [LARGE SCALE GENOMIC DNA]</scope>
    <source>
        <strain evidence="10">CECT 8338</strain>
    </source>
</reference>
<dbReference type="GO" id="GO:0001682">
    <property type="term" value="P:tRNA 5'-leader removal"/>
    <property type="evidence" value="ECO:0007669"/>
    <property type="project" value="UniProtKB-UniRule"/>
</dbReference>
<dbReference type="EMBL" id="LT629787">
    <property type="protein sequence ID" value="SDU33394.1"/>
    <property type="molecule type" value="Genomic_DNA"/>
</dbReference>
<keyword evidence="2 7" id="KW-0819">tRNA processing</keyword>
<evidence type="ECO:0000256" key="2">
    <source>
        <dbReference type="ARBA" id="ARBA00022694"/>
    </source>
</evidence>
<dbReference type="GO" id="GO:0030677">
    <property type="term" value="C:ribonuclease P complex"/>
    <property type="evidence" value="ECO:0007669"/>
    <property type="project" value="TreeGrafter"/>
</dbReference>
<dbReference type="AlphaFoldDB" id="A0A1H2HNG8"/>
<evidence type="ECO:0000256" key="6">
    <source>
        <dbReference type="ARBA" id="ARBA00022884"/>
    </source>
</evidence>
<evidence type="ECO:0000256" key="1">
    <source>
        <dbReference type="ARBA" id="ARBA00002663"/>
    </source>
</evidence>
<dbReference type="GO" id="GO:0004526">
    <property type="term" value="F:ribonuclease P activity"/>
    <property type="evidence" value="ECO:0007669"/>
    <property type="project" value="UniProtKB-UniRule"/>
</dbReference>
<gene>
    <name evidence="7" type="primary">rnpA</name>
    <name evidence="9" type="ORF">SAMN05216210_3182</name>
</gene>
<dbReference type="SUPFAM" id="SSF54211">
    <property type="entry name" value="Ribosomal protein S5 domain 2-like"/>
    <property type="match status" value="1"/>
</dbReference>
<evidence type="ECO:0000256" key="5">
    <source>
        <dbReference type="ARBA" id="ARBA00022801"/>
    </source>
</evidence>
<dbReference type="Gene3D" id="3.30.230.10">
    <property type="match status" value="1"/>
</dbReference>
<evidence type="ECO:0000313" key="9">
    <source>
        <dbReference type="EMBL" id="SDU33394.1"/>
    </source>
</evidence>
<evidence type="ECO:0000313" key="10">
    <source>
        <dbReference type="Proteomes" id="UP000243924"/>
    </source>
</evidence>
<dbReference type="PROSITE" id="PS00648">
    <property type="entry name" value="RIBONUCLEASE_P"/>
    <property type="match status" value="1"/>
</dbReference>